<dbReference type="Proteomes" id="UP000183843">
    <property type="component" value="Unassembled WGS sequence"/>
</dbReference>
<evidence type="ECO:0000313" key="1">
    <source>
        <dbReference type="EMBL" id="SFB01117.1"/>
    </source>
</evidence>
<dbReference type="RefSeq" id="WP_074815441.1">
    <property type="nucleotide sequence ID" value="NZ_FOJX01000006.1"/>
</dbReference>
<evidence type="ECO:0000313" key="2">
    <source>
        <dbReference type="Proteomes" id="UP000183843"/>
    </source>
</evidence>
<protein>
    <submittedName>
        <fullName evidence="1">Uncharacterized protein</fullName>
    </submittedName>
</protein>
<sequence length="404" mass="46476">MKKMVGALVLGAVIAFPAVLPDYLPDNVTSVACAKSKRVTIYTQKKIDNQGYPEYDHYELEPDSFGEMEIKGIHYMSFWVTEIGEYFNNLFYDKANWGSYHFLFKFYPDGSYRTRNLYYDRSKVKHKEKLNLANDWAVGLEESTKKQGKDYFDPANWGTDDVDRAVADYIKTNYPSLVQQNIAYYNQEKGILTQREAAKKQAAEQVRKQRYLAIQNKMEASAASLRNEGFIKVVVDEIAYEAFNYDNPWEAYKNVVEYMDWYIDPANIHYSVGTGKWAGWERYDVLVASVTESGSVEKEWFVYLHKDGVWSNTSLATNDSPLGRSFDDVGSYAITNFRFEPRQEAHSRAGVKHGHISAVMQSVLNYRNGADMAIIHSNSTRMVEYLSTAEFNALPFPVERANYE</sequence>
<name>A0A1I0XK93_SELRU</name>
<reference evidence="1 2" key="1">
    <citation type="submission" date="2016-10" db="EMBL/GenBank/DDBJ databases">
        <authorList>
            <person name="de Groot N.N."/>
        </authorList>
    </citation>
    <scope>NUCLEOTIDE SEQUENCE [LARGE SCALE GENOMIC DNA]</scope>
    <source>
        <strain evidence="1 2">L14</strain>
    </source>
</reference>
<proteinExistence type="predicted"/>
<dbReference type="EMBL" id="FOJX01000006">
    <property type="protein sequence ID" value="SFB01117.1"/>
    <property type="molecule type" value="Genomic_DNA"/>
</dbReference>
<organism evidence="1 2">
    <name type="scientific">Selenomonas ruminantium</name>
    <dbReference type="NCBI Taxonomy" id="971"/>
    <lineage>
        <taxon>Bacteria</taxon>
        <taxon>Bacillati</taxon>
        <taxon>Bacillota</taxon>
        <taxon>Negativicutes</taxon>
        <taxon>Selenomonadales</taxon>
        <taxon>Selenomonadaceae</taxon>
        <taxon>Selenomonas</taxon>
    </lineage>
</organism>
<accession>A0A1I0XK93</accession>
<gene>
    <name evidence="1" type="ORF">SAMN05216587_10650</name>
</gene>
<dbReference type="AlphaFoldDB" id="A0A1I0XK93"/>